<dbReference type="OrthoDB" id="7464126at2759"/>
<dbReference type="PROSITE" id="PS50297">
    <property type="entry name" value="ANK_REP_REGION"/>
    <property type="match status" value="7"/>
</dbReference>
<dbReference type="PANTHER" id="PTHR24173:SF74">
    <property type="entry name" value="ANKYRIN REPEAT DOMAIN-CONTAINING PROTEIN 16"/>
    <property type="match status" value="1"/>
</dbReference>
<dbReference type="PANTHER" id="PTHR24173">
    <property type="entry name" value="ANKYRIN REPEAT CONTAINING"/>
    <property type="match status" value="1"/>
</dbReference>
<proteinExistence type="predicted"/>
<dbReference type="SUPFAM" id="SSF48403">
    <property type="entry name" value="Ankyrin repeat"/>
    <property type="match status" value="2"/>
</dbReference>
<dbReference type="EMBL" id="LSYV01000050">
    <property type="protein sequence ID" value="KXZ45878.1"/>
    <property type="molecule type" value="Genomic_DNA"/>
</dbReference>
<evidence type="ECO:0000313" key="5">
    <source>
        <dbReference type="Proteomes" id="UP000075714"/>
    </source>
</evidence>
<keyword evidence="1" id="KW-0677">Repeat</keyword>
<evidence type="ECO:0000313" key="4">
    <source>
        <dbReference type="EMBL" id="KXZ45878.1"/>
    </source>
</evidence>
<dbReference type="InterPro" id="IPR002110">
    <property type="entry name" value="Ankyrin_rpt"/>
</dbReference>
<keyword evidence="2 3" id="KW-0040">ANK repeat</keyword>
<evidence type="ECO:0000256" key="3">
    <source>
        <dbReference type="PROSITE-ProRule" id="PRU00023"/>
    </source>
</evidence>
<gene>
    <name evidence="4" type="ORF">GPECTOR_49g462</name>
</gene>
<feature type="repeat" description="ANK" evidence="3">
    <location>
        <begin position="413"/>
        <end position="445"/>
    </location>
</feature>
<dbReference type="PROSITE" id="PS50088">
    <property type="entry name" value="ANK_REPEAT"/>
    <property type="match status" value="7"/>
</dbReference>
<feature type="repeat" description="ANK" evidence="3">
    <location>
        <begin position="313"/>
        <end position="345"/>
    </location>
</feature>
<dbReference type="PRINTS" id="PR01415">
    <property type="entry name" value="ANKYRIN"/>
</dbReference>
<organism evidence="4 5">
    <name type="scientific">Gonium pectorale</name>
    <name type="common">Green alga</name>
    <dbReference type="NCBI Taxonomy" id="33097"/>
    <lineage>
        <taxon>Eukaryota</taxon>
        <taxon>Viridiplantae</taxon>
        <taxon>Chlorophyta</taxon>
        <taxon>core chlorophytes</taxon>
        <taxon>Chlorophyceae</taxon>
        <taxon>CS clade</taxon>
        <taxon>Chlamydomonadales</taxon>
        <taxon>Volvocaceae</taxon>
        <taxon>Gonium</taxon>
    </lineage>
</organism>
<accession>A0A150G7S8</accession>
<reference evidence="5" key="1">
    <citation type="journal article" date="2016" name="Nat. Commun.">
        <title>The Gonium pectorale genome demonstrates co-option of cell cycle regulation during the evolution of multicellularity.</title>
        <authorList>
            <person name="Hanschen E.R."/>
            <person name="Marriage T.N."/>
            <person name="Ferris P.J."/>
            <person name="Hamaji T."/>
            <person name="Toyoda A."/>
            <person name="Fujiyama A."/>
            <person name="Neme R."/>
            <person name="Noguchi H."/>
            <person name="Minakuchi Y."/>
            <person name="Suzuki M."/>
            <person name="Kawai-Toyooka H."/>
            <person name="Smith D.R."/>
            <person name="Sparks H."/>
            <person name="Anderson J."/>
            <person name="Bakaric R."/>
            <person name="Luria V."/>
            <person name="Karger A."/>
            <person name="Kirschner M.W."/>
            <person name="Durand P.M."/>
            <person name="Michod R.E."/>
            <person name="Nozaki H."/>
            <person name="Olson B.J."/>
        </authorList>
    </citation>
    <scope>NUCLEOTIDE SEQUENCE [LARGE SCALE GENOMIC DNA]</scope>
    <source>
        <strain evidence="5">NIES-2863</strain>
    </source>
</reference>
<feature type="repeat" description="ANK" evidence="3">
    <location>
        <begin position="446"/>
        <end position="478"/>
    </location>
</feature>
<feature type="repeat" description="ANK" evidence="3">
    <location>
        <begin position="247"/>
        <end position="279"/>
    </location>
</feature>
<feature type="repeat" description="ANK" evidence="3">
    <location>
        <begin position="379"/>
        <end position="411"/>
    </location>
</feature>
<feature type="repeat" description="ANK" evidence="3">
    <location>
        <begin position="346"/>
        <end position="378"/>
    </location>
</feature>
<dbReference type="Proteomes" id="UP000075714">
    <property type="component" value="Unassembled WGS sequence"/>
</dbReference>
<keyword evidence="5" id="KW-1185">Reference proteome</keyword>
<feature type="repeat" description="ANK" evidence="3">
    <location>
        <begin position="280"/>
        <end position="312"/>
    </location>
</feature>
<name>A0A150G7S8_GONPE</name>
<dbReference type="SMART" id="SM00248">
    <property type="entry name" value="ANK"/>
    <property type="match status" value="8"/>
</dbReference>
<dbReference type="Gene3D" id="1.25.40.20">
    <property type="entry name" value="Ankyrin repeat-containing domain"/>
    <property type="match status" value="4"/>
</dbReference>
<sequence>MSIDFATKPCPYTFVILPDQATASKPFLNFIVAWLKDDRSTPSLLERLACDQFRLFLVCQLSGERQGDGYLINKIRLVKLMSAMLVGFRILSAANFAARLAKCFMASIPAIGHDEMEGVRKLLTVKNNVEDFACISAAMGGTPAQQAGWTQLMCAAADGDLLKVHQLLKAGAKKDEVKAGMKALGVAMAFGHGEVANLLERYKPPGLFDKLGKLVTDGLLQAVERRDTVDVLMLLDKGADTECRDETSATPLLIAAKNGHVDAIRALLQAGANREAANKTGWTALHIAAQNGHVAAVAALLKAGANKEAAKENGATPLFIAAKNGHVKVVVALLQKDANKDMTNKKGATPLFIAAKNGHVEVVAALLQKGANKEAATQDGWTAFHIAAENGHVEVVAALLQEGANTEAATNEDRWTPLLIAAQNGHVEIVAVLLQKGANTEAATQNGATPLFIAAQNGHVAAVAALLQAGANKEAGAKVRPPAARWQR</sequence>
<protein>
    <submittedName>
        <fullName evidence="4">Uncharacterized protein</fullName>
    </submittedName>
</protein>
<dbReference type="InterPro" id="IPR036770">
    <property type="entry name" value="Ankyrin_rpt-contain_sf"/>
</dbReference>
<comment type="caution">
    <text evidence="4">The sequence shown here is derived from an EMBL/GenBank/DDBJ whole genome shotgun (WGS) entry which is preliminary data.</text>
</comment>
<dbReference type="AlphaFoldDB" id="A0A150G7S8"/>
<evidence type="ECO:0000256" key="1">
    <source>
        <dbReference type="ARBA" id="ARBA00022737"/>
    </source>
</evidence>
<dbReference type="Pfam" id="PF12796">
    <property type="entry name" value="Ank_2"/>
    <property type="match status" value="3"/>
</dbReference>
<dbReference type="STRING" id="33097.A0A150G7S8"/>
<evidence type="ECO:0000256" key="2">
    <source>
        <dbReference type="ARBA" id="ARBA00023043"/>
    </source>
</evidence>